<accession>A0A0A9HIQ7</accession>
<reference evidence="1" key="1">
    <citation type="submission" date="2014-09" db="EMBL/GenBank/DDBJ databases">
        <authorList>
            <person name="Magalhaes I.L.F."/>
            <person name="Oliveira U."/>
            <person name="Santos F.R."/>
            <person name="Vidigal T.H.D.A."/>
            <person name="Brescovit A.D."/>
            <person name="Santos A.J."/>
        </authorList>
    </citation>
    <scope>NUCLEOTIDE SEQUENCE</scope>
    <source>
        <tissue evidence="1">Shoot tissue taken approximately 20 cm above the soil surface</tissue>
    </source>
</reference>
<organism evidence="1">
    <name type="scientific">Arundo donax</name>
    <name type="common">Giant reed</name>
    <name type="synonym">Donax arundinaceus</name>
    <dbReference type="NCBI Taxonomy" id="35708"/>
    <lineage>
        <taxon>Eukaryota</taxon>
        <taxon>Viridiplantae</taxon>
        <taxon>Streptophyta</taxon>
        <taxon>Embryophyta</taxon>
        <taxon>Tracheophyta</taxon>
        <taxon>Spermatophyta</taxon>
        <taxon>Magnoliopsida</taxon>
        <taxon>Liliopsida</taxon>
        <taxon>Poales</taxon>
        <taxon>Poaceae</taxon>
        <taxon>PACMAD clade</taxon>
        <taxon>Arundinoideae</taxon>
        <taxon>Arundineae</taxon>
        <taxon>Arundo</taxon>
    </lineage>
</organism>
<name>A0A0A9HIQ7_ARUDO</name>
<dbReference type="AlphaFoldDB" id="A0A0A9HIQ7"/>
<reference evidence="1" key="2">
    <citation type="journal article" date="2015" name="Data Brief">
        <title>Shoot transcriptome of the giant reed, Arundo donax.</title>
        <authorList>
            <person name="Barrero R.A."/>
            <person name="Guerrero F.D."/>
            <person name="Moolhuijzen P."/>
            <person name="Goolsby J.A."/>
            <person name="Tidwell J."/>
            <person name="Bellgard S.E."/>
            <person name="Bellgard M.I."/>
        </authorList>
    </citation>
    <scope>NUCLEOTIDE SEQUENCE</scope>
    <source>
        <tissue evidence="1">Shoot tissue taken approximately 20 cm above the soil surface</tissue>
    </source>
</reference>
<evidence type="ECO:0000313" key="1">
    <source>
        <dbReference type="EMBL" id="JAE35704.1"/>
    </source>
</evidence>
<sequence length="34" mass="4140">MQMENNWGGNSRECKNLRRCRLANVRVRFTDKKK</sequence>
<protein>
    <submittedName>
        <fullName evidence="1">Uncharacterized protein</fullName>
    </submittedName>
</protein>
<proteinExistence type="predicted"/>
<dbReference type="EMBL" id="GBRH01162192">
    <property type="protein sequence ID" value="JAE35704.1"/>
    <property type="molecule type" value="Transcribed_RNA"/>
</dbReference>